<keyword evidence="4" id="KW-0012">Acyltransferase</keyword>
<comment type="caution">
    <text evidence="5">The sequence shown here is derived from an EMBL/GenBank/DDBJ whole genome shotgun (WGS) entry which is preliminary data.</text>
</comment>
<gene>
    <name evidence="5" type="ORF">PG991_013192</name>
</gene>
<evidence type="ECO:0000313" key="5">
    <source>
        <dbReference type="EMBL" id="KAK8000970.1"/>
    </source>
</evidence>
<dbReference type="InterPro" id="IPR051283">
    <property type="entry name" value="Sec_Metabolite_Acyltrans"/>
</dbReference>
<evidence type="ECO:0000256" key="2">
    <source>
        <dbReference type="ARBA" id="ARBA00009861"/>
    </source>
</evidence>
<dbReference type="Gene3D" id="3.30.559.10">
    <property type="entry name" value="Chloramphenicol acetyltransferase-like domain"/>
    <property type="match status" value="2"/>
</dbReference>
<evidence type="ECO:0000256" key="3">
    <source>
        <dbReference type="ARBA" id="ARBA00022679"/>
    </source>
</evidence>
<accession>A0ABR1R588</accession>
<dbReference type="Pfam" id="PF02458">
    <property type="entry name" value="Transferase"/>
    <property type="match status" value="1"/>
</dbReference>
<proteinExistence type="inferred from homology"/>
<keyword evidence="6" id="KW-1185">Reference proteome</keyword>
<dbReference type="InterPro" id="IPR023213">
    <property type="entry name" value="CAT-like_dom_sf"/>
</dbReference>
<dbReference type="PANTHER" id="PTHR31896">
    <property type="entry name" value="FAMILY REGULATORY PROTEIN, PUTATIVE (AFU_ORTHOLOGUE AFUA_3G14730)-RELATED"/>
    <property type="match status" value="1"/>
</dbReference>
<sequence length="487" mass="54681">MGPEKIIPLHEFDTMPVYPNMVLSLTLKYDKVLDPLVLRDSLTELVSREGWCKLGARLKRNKNGKLEYHVPAAFDENTPAITFSHALYDMGVAEHHLGCKIPTHDPAKPSIMADPATFDPLTRRADAPKGLEDFIKRGLPQLELHVVPFRDATVVNVSCLHSVLDGMGFGRQGLFHGWMLVLQGRQAEIPPVCGFDEDLLKGLGKQPTEKHKFHHLRMGGLGMLWWVVKRALQMVWYKEEARIVCVPGPFVQQLRETAMDELAKDMANSKTDGEGGIKKPWVSEGDVLVAWWTRYATMHLRDKPDKTVNVSCAYNIRRVLSGNMLPEGHFYLSNAALGLFMLPKVRDVFDRPLGWLASQMRQAIVEMGTKAQIEALVAEVMPDWNRPSTFRMLGDPGMHMVVFSNWTQAQFFQLDLAPAAADKADRGQPALPSFINYRVVSTVWPMRDNFCIIGKDAEGRYWLGGALQKGLWAKIESELAQEGIVGA</sequence>
<protein>
    <submittedName>
        <fullName evidence="5">Uncharacterized protein</fullName>
    </submittedName>
</protein>
<dbReference type="EMBL" id="JAQQWI010000018">
    <property type="protein sequence ID" value="KAK8000970.1"/>
    <property type="molecule type" value="Genomic_DNA"/>
</dbReference>
<organism evidence="5 6">
    <name type="scientific">Apiospora marii</name>
    <dbReference type="NCBI Taxonomy" id="335849"/>
    <lineage>
        <taxon>Eukaryota</taxon>
        <taxon>Fungi</taxon>
        <taxon>Dikarya</taxon>
        <taxon>Ascomycota</taxon>
        <taxon>Pezizomycotina</taxon>
        <taxon>Sordariomycetes</taxon>
        <taxon>Xylariomycetidae</taxon>
        <taxon>Amphisphaeriales</taxon>
        <taxon>Apiosporaceae</taxon>
        <taxon>Apiospora</taxon>
    </lineage>
</organism>
<evidence type="ECO:0000256" key="4">
    <source>
        <dbReference type="ARBA" id="ARBA00023315"/>
    </source>
</evidence>
<dbReference type="Proteomes" id="UP001396898">
    <property type="component" value="Unassembled WGS sequence"/>
</dbReference>
<comment type="pathway">
    <text evidence="1">Secondary metabolite biosynthesis.</text>
</comment>
<comment type="similarity">
    <text evidence="2">Belongs to the plant acyltransferase family.</text>
</comment>
<evidence type="ECO:0000313" key="6">
    <source>
        <dbReference type="Proteomes" id="UP001396898"/>
    </source>
</evidence>
<keyword evidence="3" id="KW-0808">Transferase</keyword>
<evidence type="ECO:0000256" key="1">
    <source>
        <dbReference type="ARBA" id="ARBA00005179"/>
    </source>
</evidence>
<reference evidence="5 6" key="1">
    <citation type="submission" date="2023-01" db="EMBL/GenBank/DDBJ databases">
        <title>Analysis of 21 Apiospora genomes using comparative genomics revels a genus with tremendous synthesis potential of carbohydrate active enzymes and secondary metabolites.</title>
        <authorList>
            <person name="Sorensen T."/>
        </authorList>
    </citation>
    <scope>NUCLEOTIDE SEQUENCE [LARGE SCALE GENOMIC DNA]</scope>
    <source>
        <strain evidence="5 6">CBS 20057</strain>
    </source>
</reference>
<dbReference type="PANTHER" id="PTHR31896:SF69">
    <property type="entry name" value="FAMILY REGULATORY PROTEIN, PUTATIVE (AFU_ORTHOLOGUE AFUA_3G14730)-RELATED"/>
    <property type="match status" value="1"/>
</dbReference>
<name>A0ABR1R588_9PEZI</name>